<evidence type="ECO:0000256" key="3">
    <source>
        <dbReference type="ARBA" id="ARBA00022519"/>
    </source>
</evidence>
<evidence type="ECO:0000256" key="1">
    <source>
        <dbReference type="ARBA" id="ARBA00004533"/>
    </source>
</evidence>
<dbReference type="GO" id="GO:0005886">
    <property type="term" value="C:plasma membrane"/>
    <property type="evidence" value="ECO:0007669"/>
    <property type="project" value="UniProtKB-SubCell"/>
</dbReference>
<name>J4V3K3_9GAMM</name>
<proteinExistence type="predicted"/>
<keyword evidence="3" id="KW-0997">Cell inner membrane</keyword>
<dbReference type="InterPro" id="IPR004960">
    <property type="entry name" value="LipA_acyltrans"/>
</dbReference>
<dbReference type="EMBL" id="JH611183">
    <property type="protein sequence ID" value="EJP73112.1"/>
    <property type="molecule type" value="Genomic_DNA"/>
</dbReference>
<evidence type="ECO:0000256" key="2">
    <source>
        <dbReference type="ARBA" id="ARBA00022475"/>
    </source>
</evidence>
<evidence type="ECO:0000313" key="7">
    <source>
        <dbReference type="EMBL" id="EJP73112.1"/>
    </source>
</evidence>
<sequence length="286" mass="33247">MKTIFKLLSLFPRDLLRLLLKLLLKIGIVNKTSSYRLTNINLKLALKDKSNQEITKLSEESFIESVISLFETFHIWGSNKKNSNNKIFRIENNYLMNINKNKNNQLLIISIHNRSVDMLLRWINLQIKTATIYKKVKLNILENFVKKNREVGMSKMSQANMSGVRNLYKSAKEGMSVCMAVDQVPKRGLGEYVEFFGIPAYTTTLMPSLAAKLNQRVIYANINATKEDKISVKLTQSDKSIYDKSKYLLSMNNIIEKIILENIKDYSWEYKRFRRPPEGSEDPYKL</sequence>
<dbReference type="PANTHER" id="PTHR30606:SF10">
    <property type="entry name" value="PHOSPHATIDYLINOSITOL MANNOSIDE ACYLTRANSFERASE"/>
    <property type="match status" value="1"/>
</dbReference>
<dbReference type="AlphaFoldDB" id="J4V3K3"/>
<accession>J4V3K3</accession>
<evidence type="ECO:0000256" key="4">
    <source>
        <dbReference type="ARBA" id="ARBA00022679"/>
    </source>
</evidence>
<gene>
    <name evidence="7" type="ORF">NT02SARS_1369</name>
</gene>
<dbReference type="HOGENOM" id="CLU_049421_0_0_6"/>
<protein>
    <submittedName>
        <fullName evidence="7">Lipid A biosynthesis (KDO)2-(Lauroyl)-lipid IVA acyltransferase family protein</fullName>
    </submittedName>
</protein>
<keyword evidence="2" id="KW-1003">Cell membrane</keyword>
<dbReference type="Proteomes" id="UP000010116">
    <property type="component" value="Unassembled WGS sequence"/>
</dbReference>
<evidence type="ECO:0000256" key="6">
    <source>
        <dbReference type="ARBA" id="ARBA00023315"/>
    </source>
</evidence>
<comment type="subcellular location">
    <subcellularLocation>
        <location evidence="1">Cell inner membrane</location>
    </subcellularLocation>
</comment>
<keyword evidence="4 7" id="KW-0808">Transferase</keyword>
<evidence type="ECO:0000256" key="5">
    <source>
        <dbReference type="ARBA" id="ARBA00023136"/>
    </source>
</evidence>
<dbReference type="GO" id="GO:0009247">
    <property type="term" value="P:glycolipid biosynthetic process"/>
    <property type="evidence" value="ECO:0007669"/>
    <property type="project" value="UniProtKB-ARBA"/>
</dbReference>
<dbReference type="CDD" id="cd07984">
    <property type="entry name" value="LPLAT_LABLAT-like"/>
    <property type="match status" value="1"/>
</dbReference>
<evidence type="ECO:0000313" key="8">
    <source>
        <dbReference type="Proteomes" id="UP000010116"/>
    </source>
</evidence>
<organism evidence="7 8">
    <name type="scientific">SAR86 cluster bacterium SAR86B</name>
    <dbReference type="NCBI Taxonomy" id="1123867"/>
    <lineage>
        <taxon>Bacteria</taxon>
        <taxon>Pseudomonadati</taxon>
        <taxon>Pseudomonadota</taxon>
        <taxon>Gammaproteobacteria</taxon>
        <taxon>SAR86 cluster</taxon>
    </lineage>
</organism>
<keyword evidence="6 7" id="KW-0012">Acyltransferase</keyword>
<reference evidence="7 8" key="1">
    <citation type="journal article" date="2012" name="ISME J.">
        <title>Genomic insights to SAR86, an abundant and uncultivated marine bacterial lineage.</title>
        <authorList>
            <person name="Dupont C.L."/>
            <person name="Rusch D.B."/>
            <person name="Yooseph S."/>
            <person name="Lombardo M.J."/>
            <person name="Richter R.A."/>
            <person name="Valas R."/>
            <person name="Novotny M."/>
            <person name="Yee-Greenbaum J."/>
            <person name="Selengut J.D."/>
            <person name="Haft D.H."/>
            <person name="Halpern A.L."/>
            <person name="Lasken R.S."/>
            <person name="Nealson K."/>
            <person name="Friedman R."/>
            <person name="Venter J.C."/>
        </authorList>
    </citation>
    <scope>NUCLEOTIDE SEQUENCE [LARGE SCALE GENOMIC DNA]</scope>
</reference>
<dbReference type="Pfam" id="PF03279">
    <property type="entry name" value="Lip_A_acyltrans"/>
    <property type="match status" value="1"/>
</dbReference>
<keyword evidence="5" id="KW-0472">Membrane</keyword>
<dbReference type="GO" id="GO:0016746">
    <property type="term" value="F:acyltransferase activity"/>
    <property type="evidence" value="ECO:0007669"/>
    <property type="project" value="UniProtKB-KW"/>
</dbReference>
<dbReference type="PANTHER" id="PTHR30606">
    <property type="entry name" value="LIPID A BIOSYNTHESIS LAUROYL ACYLTRANSFERASE"/>
    <property type="match status" value="1"/>
</dbReference>